<dbReference type="Proteomes" id="UP000663829">
    <property type="component" value="Unassembled WGS sequence"/>
</dbReference>
<feature type="transmembrane region" description="Helical" evidence="1">
    <location>
        <begin position="80"/>
        <end position="101"/>
    </location>
</feature>
<protein>
    <submittedName>
        <fullName evidence="2">Uncharacterized protein</fullName>
    </submittedName>
</protein>
<dbReference type="EMBL" id="CAJNOQ010047161">
    <property type="protein sequence ID" value="CAF1640498.1"/>
    <property type="molecule type" value="Genomic_DNA"/>
</dbReference>
<keyword evidence="1" id="KW-0812">Transmembrane</keyword>
<reference evidence="2" key="1">
    <citation type="submission" date="2021-02" db="EMBL/GenBank/DDBJ databases">
        <authorList>
            <person name="Nowell W R."/>
        </authorList>
    </citation>
    <scope>NUCLEOTIDE SEQUENCE</scope>
</reference>
<feature type="transmembrane region" description="Helical" evidence="1">
    <location>
        <begin position="27"/>
        <end position="48"/>
    </location>
</feature>
<organism evidence="2 4">
    <name type="scientific">Didymodactylos carnosus</name>
    <dbReference type="NCBI Taxonomy" id="1234261"/>
    <lineage>
        <taxon>Eukaryota</taxon>
        <taxon>Metazoa</taxon>
        <taxon>Spiralia</taxon>
        <taxon>Gnathifera</taxon>
        <taxon>Rotifera</taxon>
        <taxon>Eurotatoria</taxon>
        <taxon>Bdelloidea</taxon>
        <taxon>Philodinida</taxon>
        <taxon>Philodinidae</taxon>
        <taxon>Didymodactylos</taxon>
    </lineage>
</organism>
<accession>A0A816DM72</accession>
<dbReference type="Proteomes" id="UP000681722">
    <property type="component" value="Unassembled WGS sequence"/>
</dbReference>
<feature type="transmembrane region" description="Helical" evidence="1">
    <location>
        <begin position="155"/>
        <end position="175"/>
    </location>
</feature>
<evidence type="ECO:0000313" key="2">
    <source>
        <dbReference type="EMBL" id="CAF1640498.1"/>
    </source>
</evidence>
<dbReference type="OrthoDB" id="9999169at2759"/>
<evidence type="ECO:0000313" key="3">
    <source>
        <dbReference type="EMBL" id="CAF4551839.1"/>
    </source>
</evidence>
<name>A0A816DM72_9BILA</name>
<dbReference type="AlphaFoldDB" id="A0A816DM72"/>
<gene>
    <name evidence="2" type="ORF">GPM918_LOCUS44906</name>
    <name evidence="3" type="ORF">SRO942_LOCUS47015</name>
</gene>
<comment type="caution">
    <text evidence="2">The sequence shown here is derived from an EMBL/GenBank/DDBJ whole genome shotgun (WGS) entry which is preliminary data.</text>
</comment>
<evidence type="ECO:0000313" key="4">
    <source>
        <dbReference type="Proteomes" id="UP000663829"/>
    </source>
</evidence>
<sequence>MATTDATSNVDSNPDVVYNPKLHKAPFSVTALCIATVLGTYFLFLSLIELSLSSYCQQHKQPELYSQYLNFKKDAPVWKYWQMFTLCILPISVFVITRDALQCLTRKANGRRHLLDLINCVQLYTLLYTIVLKVSPLETELTNAKIPSFETVEQLTLLYSIVLVFNIIGWLLPFFRYSNWKSDPIFHPSIIKIKKVQ</sequence>
<evidence type="ECO:0000256" key="1">
    <source>
        <dbReference type="SAM" id="Phobius"/>
    </source>
</evidence>
<keyword evidence="1" id="KW-1133">Transmembrane helix</keyword>
<dbReference type="EMBL" id="CAJOBC010116033">
    <property type="protein sequence ID" value="CAF4551839.1"/>
    <property type="molecule type" value="Genomic_DNA"/>
</dbReference>
<keyword evidence="1" id="KW-0472">Membrane</keyword>
<keyword evidence="4" id="KW-1185">Reference proteome</keyword>
<proteinExistence type="predicted"/>